<dbReference type="GO" id="GO:0008198">
    <property type="term" value="F:ferrous iron binding"/>
    <property type="evidence" value="ECO:0007669"/>
    <property type="project" value="InterPro"/>
</dbReference>
<dbReference type="AlphaFoldDB" id="A0A1J0WPL0"/>
<protein>
    <recommendedName>
        <fullName evidence="1">Extradiol ring-cleavage dioxygenase class III enzyme subunit B domain-containing protein</fullName>
    </recommendedName>
</protein>
<gene>
    <name evidence="2" type="ORF">BOO69_22190</name>
</gene>
<dbReference type="GO" id="GO:0016702">
    <property type="term" value="F:oxidoreductase activity, acting on single donors with incorporation of molecular oxygen, incorporation of two atoms of oxygen"/>
    <property type="evidence" value="ECO:0007669"/>
    <property type="project" value="UniProtKB-ARBA"/>
</dbReference>
<dbReference type="NCBIfam" id="NF009910">
    <property type="entry name" value="PRK13370.1-4"/>
    <property type="match status" value="1"/>
</dbReference>
<geneLocation type="plasmid" evidence="2 3">
    <name>unnamed5</name>
</geneLocation>
<accession>A0A1J0WPL0</accession>
<reference evidence="2 3" key="1">
    <citation type="submission" date="2016-11" db="EMBL/GenBank/DDBJ databases">
        <title>Complete genome sequence of Sulfitobacter sp. AM1-D1, a toxic bacteria associated with marine dinoflagellate Alexandrium minutum in East China Sea.</title>
        <authorList>
            <person name="Yang Q."/>
            <person name="Zhang X."/>
            <person name="Tian X."/>
        </authorList>
    </citation>
    <scope>NUCLEOTIDE SEQUENCE [LARGE SCALE GENOMIC DNA]</scope>
    <source>
        <strain evidence="2 3">AM1-D1</strain>
        <plasmid evidence="2 3">unnamed5</plasmid>
    </source>
</reference>
<dbReference type="Gene3D" id="3.40.830.10">
    <property type="entry name" value="LigB-like"/>
    <property type="match status" value="1"/>
</dbReference>
<dbReference type="SUPFAM" id="SSF53213">
    <property type="entry name" value="LigB-like"/>
    <property type="match status" value="1"/>
</dbReference>
<dbReference type="Proteomes" id="UP000181897">
    <property type="component" value="Plasmid unnamed5"/>
</dbReference>
<proteinExistence type="predicted"/>
<dbReference type="InterPro" id="IPR004183">
    <property type="entry name" value="Xdiol_dOase_suB"/>
</dbReference>
<dbReference type="RefSeq" id="WP_071974392.1">
    <property type="nucleotide sequence ID" value="NZ_CP018081.1"/>
</dbReference>
<keyword evidence="3" id="KW-1185">Reference proteome</keyword>
<name>A0A1J0WPL0_9RHOB</name>
<dbReference type="OrthoDB" id="8673673at2"/>
<dbReference type="EMBL" id="CP018081">
    <property type="protein sequence ID" value="APE46250.1"/>
    <property type="molecule type" value="Genomic_DNA"/>
</dbReference>
<dbReference type="Pfam" id="PF02900">
    <property type="entry name" value="LigB"/>
    <property type="match status" value="1"/>
</dbReference>
<keyword evidence="2" id="KW-0614">Plasmid</keyword>
<evidence type="ECO:0000313" key="2">
    <source>
        <dbReference type="EMBL" id="APE46250.1"/>
    </source>
</evidence>
<evidence type="ECO:0000313" key="3">
    <source>
        <dbReference type="Proteomes" id="UP000181897"/>
    </source>
</evidence>
<feature type="domain" description="Extradiol ring-cleavage dioxygenase class III enzyme subunit B" evidence="1">
    <location>
        <begin position="6"/>
        <end position="302"/>
    </location>
</feature>
<sequence>MIVGSVCMSHSPIMDRNRAAPEAEKRFWRAIDKASDYVAEADPDLVVIFHPDHVNGFFYKLLPSFCIGIEGDSVGDFGTVAGKLDIPAGRAWSCAEHTLKEGVDVAVSYRMDVDHGGVQPIELLSAKVPLTRMIPIFVNCALAPRPTMARVRALGEAVGRWAASCPERVLIVGSGGLSHDPPIASLDTATPEVRQRLIDGGPLPHSARTARQNNVMGEGPRFAAGQSKLLALDADWDKMLLDGFAAGDLSTLDSSDDQTISQTGGRGSHEVRCWIAALAALGQGYKSDVLFYEPIPEWLTGMGIMTATPA</sequence>
<evidence type="ECO:0000259" key="1">
    <source>
        <dbReference type="Pfam" id="PF02900"/>
    </source>
</evidence>
<organism evidence="2 3">
    <name type="scientific">Sulfitobacter alexandrii</name>
    <dbReference type="NCBI Taxonomy" id="1917485"/>
    <lineage>
        <taxon>Bacteria</taxon>
        <taxon>Pseudomonadati</taxon>
        <taxon>Pseudomonadota</taxon>
        <taxon>Alphaproteobacteria</taxon>
        <taxon>Rhodobacterales</taxon>
        <taxon>Roseobacteraceae</taxon>
        <taxon>Sulfitobacter</taxon>
    </lineage>
</organism>
<dbReference type="KEGG" id="suam:BOO69_22190"/>